<dbReference type="RefSeq" id="WP_100700258.1">
    <property type="nucleotide sequence ID" value="NZ_MLFP01000019.1"/>
</dbReference>
<sequence length="76" mass="8450">MAAKLEVIITEHSARMEFDIKGSGDRTPREEAHLVALVAAIRAIVSDFDSRAAKCSCPDCRASREREAVHEYPNLH</sequence>
<protein>
    <submittedName>
        <fullName evidence="1">Uncharacterized protein</fullName>
    </submittedName>
</protein>
<organism evidence="1 2">
    <name type="scientific">Pantoea rodasii</name>
    <dbReference type="NCBI Taxonomy" id="1076549"/>
    <lineage>
        <taxon>Bacteria</taxon>
        <taxon>Pseudomonadati</taxon>
        <taxon>Pseudomonadota</taxon>
        <taxon>Gammaproteobacteria</taxon>
        <taxon>Enterobacterales</taxon>
        <taxon>Erwiniaceae</taxon>
        <taxon>Pantoea</taxon>
    </lineage>
</organism>
<dbReference type="Proteomes" id="UP000232062">
    <property type="component" value="Unassembled WGS sequence"/>
</dbReference>
<proteinExistence type="predicted"/>
<dbReference type="EMBL" id="PIQI01000009">
    <property type="protein sequence ID" value="PJZ06984.1"/>
    <property type="molecule type" value="Genomic_DNA"/>
</dbReference>
<name>A0A2M9WHG9_9GAMM</name>
<evidence type="ECO:0000313" key="1">
    <source>
        <dbReference type="EMBL" id="PJZ06984.1"/>
    </source>
</evidence>
<keyword evidence="2" id="KW-1185">Reference proteome</keyword>
<accession>A0A2M9WHG9</accession>
<dbReference type="OrthoDB" id="6447047at2"/>
<evidence type="ECO:0000313" key="2">
    <source>
        <dbReference type="Proteomes" id="UP000232062"/>
    </source>
</evidence>
<comment type="caution">
    <text evidence="1">The sequence shown here is derived from an EMBL/GenBank/DDBJ whole genome shotgun (WGS) entry which is preliminary data.</text>
</comment>
<gene>
    <name evidence="1" type="ORF">PRCB_02935</name>
</gene>
<reference evidence="1 2" key="1">
    <citation type="submission" date="2017-11" db="EMBL/GenBank/DDBJ databases">
        <title>The genome sequence of Pantoea rodasii DSM 26611.</title>
        <authorList>
            <person name="Gao J."/>
            <person name="Mao X."/>
            <person name="Sun J."/>
        </authorList>
    </citation>
    <scope>NUCLEOTIDE SEQUENCE [LARGE SCALE GENOMIC DNA]</scope>
    <source>
        <strain evidence="1 2">DSM 26611</strain>
    </source>
</reference>
<dbReference type="STRING" id="1076549.HA45_19395"/>
<dbReference type="AlphaFoldDB" id="A0A2M9WHG9"/>